<feature type="region of interest" description="Disordered" evidence="5">
    <location>
        <begin position="761"/>
        <end position="780"/>
    </location>
</feature>
<dbReference type="AlphaFoldDB" id="A0AAD3Y5C2"/>
<evidence type="ECO:0000313" key="8">
    <source>
        <dbReference type="EMBL" id="GMH30207.1"/>
    </source>
</evidence>
<gene>
    <name evidence="8" type="ORF">Nepgr_032050</name>
</gene>
<dbReference type="InterPro" id="IPR012417">
    <property type="entry name" value="CaM-bd_dom_pln"/>
</dbReference>
<dbReference type="SMART" id="SM01054">
    <property type="entry name" value="CaM_binding"/>
    <property type="match status" value="1"/>
</dbReference>
<comment type="caution">
    <text evidence="8">The sequence shown here is derived from an EMBL/GenBank/DDBJ whole genome shotgun (WGS) entry which is preliminary data.</text>
</comment>
<dbReference type="EMBL" id="BSYO01000038">
    <property type="protein sequence ID" value="GMH30207.1"/>
    <property type="molecule type" value="Genomic_DNA"/>
</dbReference>
<feature type="region of interest" description="Disordered" evidence="5">
    <location>
        <begin position="487"/>
        <end position="510"/>
    </location>
</feature>
<dbReference type="PANTHER" id="PTHR46616:SF9">
    <property type="entry name" value="UBIQUITIN-PROTEIN LIGASE"/>
    <property type="match status" value="1"/>
</dbReference>
<keyword evidence="6" id="KW-0472">Membrane</keyword>
<keyword evidence="6" id="KW-0812">Transmembrane</keyword>
<dbReference type="InterPro" id="IPR017907">
    <property type="entry name" value="Znf_RING_CS"/>
</dbReference>
<feature type="compositionally biased region" description="Polar residues" evidence="5">
    <location>
        <begin position="640"/>
        <end position="654"/>
    </location>
</feature>
<feature type="region of interest" description="Disordered" evidence="5">
    <location>
        <begin position="326"/>
        <end position="346"/>
    </location>
</feature>
<sequence length="957" mass="105159">MWNLASTYIADSIASKTNRLKPCPTSSDCSDDDASSNAGRLEGLECPICWDHFNLVENVPYVLWCGHTLCKNCILGLQWAVVKFPTLPLQLPLFISCPWCNHLSFRFVYKGHLKFPRKNYFLLWMVESMNGDRVKSTPTFRAASHLPVSHSNTNASLGNQHHGPQTEPSGPNPNHNRATNYLTVERLHSSIAKSLAFFIHLTAKFPLVLIFLLIVLYVIPASAAILVLYLLITILFALPSFLILYFAYPSLDWLAIVDFLLLLIFESRLWTLQYIPLFSKWPRILLARHPLRRRNPTPPLQDDRNPVEILLLTGKKSTQPVKDAYKLESSPTMEYPPTNKSPSSNLLESIDHDALLHTKSPSVDASKSINEDSPSLFYDASSMESLLPKKSPLHDASKSVKHDALSPTESPLVDTSKSINEDFPSLFSVVSSVKSLLPMKSPSQNVSRSIKHDALSPTKSISVEASKSINDDYPSIFSDASAVKSPFPMTSTHNASKSTKHEAPSPTKSPLVEVSKSINEEFFLHRKSPFPDVLELTNQEVLTATASRDPSESINRVISLHIPEETVSPTKYPSADASKSLGREVSSTIKTRFRNASKSATKQELPSLANKKPTSKRAFSNEEGLSISGSPKLKHINMKPASSLTSSGGSIGKTNSKRENSRTSVAAMKNVLTPPAASLLRKAKITSKAPKEKALTPPSASILLRTSVARVAVSKARNNMGTVQQTEASRRHQKLIDKAESKKVGDETAPEKTLHIIEGKTSCKSSHSAQNKSRVIQSPAPVSRASLKSSFYAYSHSSHPNGVPDKRIKDYPTGKLSSEEECSAGVKLKFRRGKVVEPQSETGPLERIRFKQAGVLADSRGASGVSRRRSFRRRGADGGITSVAKLAAVKVVLRHQNVQGKKDGRVLLNNVIEETASKLVETRKSKVKALVGAFESVISLQEGRQSAERPPTETTIS</sequence>
<feature type="domain" description="RING-type" evidence="7">
    <location>
        <begin position="46"/>
        <end position="101"/>
    </location>
</feature>
<name>A0AAD3Y5C2_NEPGR</name>
<evidence type="ECO:0000313" key="9">
    <source>
        <dbReference type="Proteomes" id="UP001279734"/>
    </source>
</evidence>
<keyword evidence="3" id="KW-0862">Zinc</keyword>
<evidence type="ECO:0000256" key="2">
    <source>
        <dbReference type="ARBA" id="ARBA00022771"/>
    </source>
</evidence>
<keyword evidence="6" id="KW-1133">Transmembrane helix</keyword>
<feature type="region of interest" description="Disordered" evidence="5">
    <location>
        <begin position="594"/>
        <end position="662"/>
    </location>
</feature>
<dbReference type="Pfam" id="PF13445">
    <property type="entry name" value="zf-RING_UBOX"/>
    <property type="match status" value="1"/>
</dbReference>
<evidence type="ECO:0000256" key="1">
    <source>
        <dbReference type="ARBA" id="ARBA00022723"/>
    </source>
</evidence>
<accession>A0AAD3Y5C2</accession>
<dbReference type="PROSITE" id="PS50089">
    <property type="entry name" value="ZF_RING_2"/>
    <property type="match status" value="1"/>
</dbReference>
<feature type="compositionally biased region" description="Polar residues" evidence="5">
    <location>
        <begin position="594"/>
        <end position="604"/>
    </location>
</feature>
<dbReference type="GO" id="GO:0008270">
    <property type="term" value="F:zinc ion binding"/>
    <property type="evidence" value="ECO:0007669"/>
    <property type="project" value="UniProtKB-KW"/>
</dbReference>
<feature type="region of interest" description="Disordered" evidence="5">
    <location>
        <begin position="389"/>
        <end position="417"/>
    </location>
</feature>
<dbReference type="GO" id="GO:0005516">
    <property type="term" value="F:calmodulin binding"/>
    <property type="evidence" value="ECO:0007669"/>
    <property type="project" value="InterPro"/>
</dbReference>
<feature type="compositionally biased region" description="Polar residues" evidence="5">
    <location>
        <begin position="762"/>
        <end position="776"/>
    </location>
</feature>
<dbReference type="Proteomes" id="UP001279734">
    <property type="component" value="Unassembled WGS sequence"/>
</dbReference>
<feature type="transmembrane region" description="Helical" evidence="6">
    <location>
        <begin position="195"/>
        <end position="219"/>
    </location>
</feature>
<organism evidence="8 9">
    <name type="scientific">Nepenthes gracilis</name>
    <name type="common">Slender pitcher plant</name>
    <dbReference type="NCBI Taxonomy" id="150966"/>
    <lineage>
        <taxon>Eukaryota</taxon>
        <taxon>Viridiplantae</taxon>
        <taxon>Streptophyta</taxon>
        <taxon>Embryophyta</taxon>
        <taxon>Tracheophyta</taxon>
        <taxon>Spermatophyta</taxon>
        <taxon>Magnoliopsida</taxon>
        <taxon>eudicotyledons</taxon>
        <taxon>Gunneridae</taxon>
        <taxon>Pentapetalae</taxon>
        <taxon>Caryophyllales</taxon>
        <taxon>Nepenthaceae</taxon>
        <taxon>Nepenthes</taxon>
    </lineage>
</organism>
<dbReference type="PANTHER" id="PTHR46616">
    <property type="entry name" value="UBIQUITIN-PROTEIN LIGASE"/>
    <property type="match status" value="1"/>
</dbReference>
<evidence type="ECO:0000256" key="3">
    <source>
        <dbReference type="ARBA" id="ARBA00022833"/>
    </source>
</evidence>
<dbReference type="InterPro" id="IPR027370">
    <property type="entry name" value="Znf-RING_euk"/>
</dbReference>
<protein>
    <recommendedName>
        <fullName evidence="7">RING-type domain-containing protein</fullName>
    </recommendedName>
</protein>
<feature type="compositionally biased region" description="Polar residues" evidence="5">
    <location>
        <begin position="407"/>
        <end position="417"/>
    </location>
</feature>
<dbReference type="Pfam" id="PF07839">
    <property type="entry name" value="CaM_binding"/>
    <property type="match status" value="1"/>
</dbReference>
<keyword evidence="9" id="KW-1185">Reference proteome</keyword>
<feature type="transmembrane region" description="Helical" evidence="6">
    <location>
        <begin position="226"/>
        <end position="247"/>
    </location>
</feature>
<keyword evidence="1" id="KW-0479">Metal-binding</keyword>
<evidence type="ECO:0000259" key="7">
    <source>
        <dbReference type="PROSITE" id="PS50089"/>
    </source>
</evidence>
<keyword evidence="2 4" id="KW-0863">Zinc-finger</keyword>
<evidence type="ECO:0000256" key="5">
    <source>
        <dbReference type="SAM" id="MobiDB-lite"/>
    </source>
</evidence>
<reference evidence="8" key="1">
    <citation type="submission" date="2023-05" db="EMBL/GenBank/DDBJ databases">
        <title>Nepenthes gracilis genome sequencing.</title>
        <authorList>
            <person name="Fukushima K."/>
        </authorList>
    </citation>
    <scope>NUCLEOTIDE SEQUENCE</scope>
    <source>
        <strain evidence="8">SING2019-196</strain>
    </source>
</reference>
<feature type="compositionally biased region" description="Polar residues" evidence="5">
    <location>
        <begin position="488"/>
        <end position="497"/>
    </location>
</feature>
<evidence type="ECO:0000256" key="4">
    <source>
        <dbReference type="PROSITE-ProRule" id="PRU00175"/>
    </source>
</evidence>
<evidence type="ECO:0000256" key="6">
    <source>
        <dbReference type="SAM" id="Phobius"/>
    </source>
</evidence>
<proteinExistence type="predicted"/>
<dbReference type="SUPFAM" id="SSF57850">
    <property type="entry name" value="RING/U-box"/>
    <property type="match status" value="1"/>
</dbReference>
<dbReference type="Gene3D" id="3.30.40.10">
    <property type="entry name" value="Zinc/RING finger domain, C3HC4 (zinc finger)"/>
    <property type="match status" value="1"/>
</dbReference>
<feature type="compositionally biased region" description="Basic and acidic residues" evidence="5">
    <location>
        <begin position="392"/>
        <end position="404"/>
    </location>
</feature>
<dbReference type="InterPro" id="IPR001841">
    <property type="entry name" value="Znf_RING"/>
</dbReference>
<dbReference type="InterPro" id="IPR013083">
    <property type="entry name" value="Znf_RING/FYVE/PHD"/>
</dbReference>
<dbReference type="PROSITE" id="PS00518">
    <property type="entry name" value="ZF_RING_1"/>
    <property type="match status" value="1"/>
</dbReference>